<gene>
    <name evidence="7" type="ORF">FCC1311_016242</name>
</gene>
<keyword evidence="8" id="KW-1185">Reference proteome</keyword>
<dbReference type="OrthoDB" id="5598571at2759"/>
<evidence type="ECO:0000256" key="4">
    <source>
        <dbReference type="ARBA" id="ARBA00022989"/>
    </source>
</evidence>
<feature type="transmembrane region" description="Helical" evidence="6">
    <location>
        <begin position="220"/>
        <end position="239"/>
    </location>
</feature>
<sequence>MRMRKSILRKGNDADPANSTVRFRFDQAQDANDAENESGLDNTKQRFALGASNELLSVERHIAAPATDRVSRTNIRKLKKEFQGLASKVEELSDQGTIKAKDKNLRKMIHALSSFVFALLLAGIFYGNYLMLAPHLNAVAMAILLAAVLSRVKDPIVDRLERAQALSQQKSVLAVLTAITLSGALLLLQDVGLPGGGWPITLFGTFGLMVALMDARSLTAALLTIVVICAVCLPLFFALRQCLREVETLTTYLLQLIDDDDALRTLVDSVMTSNVYIAIHAQVTAMFGEGAMPIDLSGTAFKEDIKANIRRGAALVGANLEHFSVNLLNLVTNLSNVMWAFTTFSTTLFYLLSNESPWPFFNKLSPLSPQDNAELFESMKVSTERILLCSTCIGLAHGILMYTILSLSGFGIVAIPSFLCGAMASLPLLGTQVVFVPVAMLLWARNDRGAAILVCAVELLMMFVIDARITAFIPGDRHFVGLSIVAGLYAFGALGFLYGPLLIGLTSSFLEIYLKHLHNPLAEDIFSPAPRRKLFGTPL</sequence>
<evidence type="ECO:0000256" key="1">
    <source>
        <dbReference type="ARBA" id="ARBA00004141"/>
    </source>
</evidence>
<feature type="transmembrane region" description="Helical" evidence="6">
    <location>
        <begin position="132"/>
        <end position="150"/>
    </location>
</feature>
<dbReference type="GO" id="GO:0016020">
    <property type="term" value="C:membrane"/>
    <property type="evidence" value="ECO:0007669"/>
    <property type="project" value="UniProtKB-SubCell"/>
</dbReference>
<dbReference type="InterPro" id="IPR002549">
    <property type="entry name" value="AI-2E-like"/>
</dbReference>
<protein>
    <submittedName>
        <fullName evidence="7">Transmembrane protein 245</fullName>
    </submittedName>
</protein>
<keyword evidence="5 6" id="KW-0472">Membrane</keyword>
<feature type="transmembrane region" description="Helical" evidence="6">
    <location>
        <begin position="479"/>
        <end position="505"/>
    </location>
</feature>
<feature type="transmembrane region" description="Helical" evidence="6">
    <location>
        <begin position="108"/>
        <end position="126"/>
    </location>
</feature>
<feature type="transmembrane region" description="Helical" evidence="6">
    <location>
        <begin position="386"/>
        <end position="404"/>
    </location>
</feature>
<evidence type="ECO:0000256" key="6">
    <source>
        <dbReference type="SAM" id="Phobius"/>
    </source>
</evidence>
<dbReference type="InParanoid" id="A0A2R5G303"/>
<dbReference type="Proteomes" id="UP000241890">
    <property type="component" value="Unassembled WGS sequence"/>
</dbReference>
<dbReference type="PANTHER" id="PTHR21716:SF4">
    <property type="entry name" value="TRANSMEMBRANE PROTEIN 245"/>
    <property type="match status" value="1"/>
</dbReference>
<evidence type="ECO:0000313" key="7">
    <source>
        <dbReference type="EMBL" id="GBG25406.1"/>
    </source>
</evidence>
<name>A0A2R5G303_9STRA</name>
<comment type="similarity">
    <text evidence="2">Belongs to the autoinducer-2 exporter (AI-2E) (TC 2.A.86) family.</text>
</comment>
<dbReference type="EMBL" id="BEYU01000012">
    <property type="protein sequence ID" value="GBG25406.1"/>
    <property type="molecule type" value="Genomic_DNA"/>
</dbReference>
<dbReference type="AlphaFoldDB" id="A0A2R5G303"/>
<comment type="subcellular location">
    <subcellularLocation>
        <location evidence="1">Membrane</location>
        <topology evidence="1">Multi-pass membrane protein</topology>
    </subcellularLocation>
</comment>
<dbReference type="PANTHER" id="PTHR21716">
    <property type="entry name" value="TRANSMEMBRANE PROTEIN"/>
    <property type="match status" value="1"/>
</dbReference>
<evidence type="ECO:0000313" key="8">
    <source>
        <dbReference type="Proteomes" id="UP000241890"/>
    </source>
</evidence>
<feature type="transmembrane region" description="Helical" evidence="6">
    <location>
        <begin position="171"/>
        <end position="189"/>
    </location>
</feature>
<feature type="transmembrane region" description="Helical" evidence="6">
    <location>
        <begin position="450"/>
        <end position="473"/>
    </location>
</feature>
<accession>A0A2R5G303</accession>
<evidence type="ECO:0000256" key="2">
    <source>
        <dbReference type="ARBA" id="ARBA00009773"/>
    </source>
</evidence>
<keyword evidence="3 6" id="KW-0812">Transmembrane</keyword>
<keyword evidence="4 6" id="KW-1133">Transmembrane helix</keyword>
<feature type="transmembrane region" description="Helical" evidence="6">
    <location>
        <begin position="410"/>
        <end position="443"/>
    </location>
</feature>
<evidence type="ECO:0000256" key="3">
    <source>
        <dbReference type="ARBA" id="ARBA00022692"/>
    </source>
</evidence>
<organism evidence="7 8">
    <name type="scientific">Hondaea fermentalgiana</name>
    <dbReference type="NCBI Taxonomy" id="2315210"/>
    <lineage>
        <taxon>Eukaryota</taxon>
        <taxon>Sar</taxon>
        <taxon>Stramenopiles</taxon>
        <taxon>Bigyra</taxon>
        <taxon>Labyrinthulomycetes</taxon>
        <taxon>Thraustochytrida</taxon>
        <taxon>Thraustochytriidae</taxon>
        <taxon>Hondaea</taxon>
    </lineage>
</organism>
<comment type="caution">
    <text evidence="7">The sequence shown here is derived from an EMBL/GenBank/DDBJ whole genome shotgun (WGS) entry which is preliminary data.</text>
</comment>
<evidence type="ECO:0000256" key="5">
    <source>
        <dbReference type="ARBA" id="ARBA00023136"/>
    </source>
</evidence>
<reference evidence="7 8" key="1">
    <citation type="submission" date="2017-12" db="EMBL/GenBank/DDBJ databases">
        <title>Sequencing, de novo assembly and annotation of complete genome of a new Thraustochytrid species, strain FCC1311.</title>
        <authorList>
            <person name="Sedici K."/>
            <person name="Godart F."/>
            <person name="Aiese Cigliano R."/>
            <person name="Sanseverino W."/>
            <person name="Barakat M."/>
            <person name="Ortet P."/>
            <person name="Marechal E."/>
            <person name="Cagnac O."/>
            <person name="Amato A."/>
        </authorList>
    </citation>
    <scope>NUCLEOTIDE SEQUENCE [LARGE SCALE GENOMIC DNA]</scope>
</reference>
<proteinExistence type="inferred from homology"/>